<evidence type="ECO:0000313" key="2">
    <source>
        <dbReference type="Proteomes" id="UP000592820"/>
    </source>
</evidence>
<dbReference type="EMBL" id="JACHDE010000019">
    <property type="protein sequence ID" value="MBB5404300.1"/>
    <property type="molecule type" value="Genomic_DNA"/>
</dbReference>
<organism evidence="1 2">
    <name type="scientific">Paraburkholderia youngii</name>
    <dbReference type="NCBI Taxonomy" id="2782701"/>
    <lineage>
        <taxon>Bacteria</taxon>
        <taxon>Pseudomonadati</taxon>
        <taxon>Pseudomonadota</taxon>
        <taxon>Betaproteobacteria</taxon>
        <taxon>Burkholderiales</taxon>
        <taxon>Burkholderiaceae</taxon>
        <taxon>Paraburkholderia</taxon>
    </lineage>
</organism>
<accession>A0A7W8LC34</accession>
<gene>
    <name evidence="1" type="ORF">HDG41_006396</name>
</gene>
<protein>
    <submittedName>
        <fullName evidence="1">Uncharacterized protein</fullName>
    </submittedName>
</protein>
<dbReference type="Proteomes" id="UP000592820">
    <property type="component" value="Unassembled WGS sequence"/>
</dbReference>
<reference evidence="1 2" key="1">
    <citation type="submission" date="2020-08" db="EMBL/GenBank/DDBJ databases">
        <title>Genomic Encyclopedia of Type Strains, Phase IV (KMG-V): Genome sequencing to study the core and pangenomes of soil and plant-associated prokaryotes.</title>
        <authorList>
            <person name="Whitman W."/>
        </authorList>
    </citation>
    <scope>NUCLEOTIDE SEQUENCE [LARGE SCALE GENOMIC DNA]</scope>
    <source>
        <strain evidence="1 2">JPY162</strain>
    </source>
</reference>
<dbReference type="AlphaFoldDB" id="A0A7W8LC34"/>
<evidence type="ECO:0000313" key="1">
    <source>
        <dbReference type="EMBL" id="MBB5404300.1"/>
    </source>
</evidence>
<sequence length="87" mass="9286">MPMRDGLFDNARISDKARCIKLGKGALSSCVSNLAGRNEQINGEGVSPTDGAIDAGRCSCGWAHIWKDINEKLAYAPGVVTVQRHGE</sequence>
<comment type="caution">
    <text evidence="1">The sequence shown here is derived from an EMBL/GenBank/DDBJ whole genome shotgun (WGS) entry which is preliminary data.</text>
</comment>
<proteinExistence type="predicted"/>
<name>A0A7W8LC34_9BURK</name>